<protein>
    <recommendedName>
        <fullName evidence="4">Immunoglobulin-like beta-sandwich domain-containing protein</fullName>
    </recommendedName>
</protein>
<organism evidence="5">
    <name type="scientific">Hyalella azteca</name>
    <name type="common">Amphipod</name>
    <dbReference type="NCBI Taxonomy" id="294128"/>
    <lineage>
        <taxon>Eukaryota</taxon>
        <taxon>Metazoa</taxon>
        <taxon>Ecdysozoa</taxon>
        <taxon>Arthropoda</taxon>
        <taxon>Crustacea</taxon>
        <taxon>Multicrustacea</taxon>
        <taxon>Malacostraca</taxon>
        <taxon>Eumalacostraca</taxon>
        <taxon>Peracarida</taxon>
        <taxon>Amphipoda</taxon>
        <taxon>Senticaudata</taxon>
        <taxon>Talitrida</taxon>
        <taxon>Talitroidea</taxon>
        <taxon>Hyalellidae</taxon>
        <taxon>Hyalella</taxon>
    </lineage>
</organism>
<evidence type="ECO:0000256" key="2">
    <source>
        <dbReference type="ARBA" id="ARBA00023157"/>
    </source>
</evidence>
<proteinExistence type="predicted"/>
<sequence>MGSHLHTRQYSVLGQVACINYSSSVGWLKVDSQTILTIQKRVVTHNSRIAVTHDEHRTWNLHIRNVREKDRGCYMCQINTPVMKNQVGCIEVHGEDIIT</sequence>
<dbReference type="GO" id="GO:0043005">
    <property type="term" value="C:neuron projection"/>
    <property type="evidence" value="ECO:0007669"/>
    <property type="project" value="TreeGrafter"/>
</dbReference>
<reference evidence="5" key="2">
    <citation type="journal article" date="2018" name="Environ. Sci. Technol.">
        <title>The Toxicogenome of Hyalella azteca: A Model for Sediment Ecotoxicology and Evolutionary Toxicology.</title>
        <authorList>
            <person name="Poynton H.C."/>
            <person name="Hasenbein S."/>
            <person name="Benoit J.B."/>
            <person name="Sepulveda M.S."/>
            <person name="Poelchau M.F."/>
            <person name="Hughes D.S.T."/>
            <person name="Murali S.C."/>
            <person name="Chen S."/>
            <person name="Glastad K.M."/>
            <person name="Goodisman M.A.D."/>
            <person name="Werren J.H."/>
            <person name="Vineis J.H."/>
            <person name="Bowen J.L."/>
            <person name="Friedrich M."/>
            <person name="Jones J."/>
            <person name="Robertson H.M."/>
            <person name="Feyereisen R."/>
            <person name="Mechler-Hickson A."/>
            <person name="Mathers N."/>
            <person name="Lee C.E."/>
            <person name="Colbourne J.K."/>
            <person name="Biales A."/>
            <person name="Johnston J.S."/>
            <person name="Wellborn G.A."/>
            <person name="Rosendale A.J."/>
            <person name="Cridge A.G."/>
            <person name="Munoz-Torres M.C."/>
            <person name="Bain P.A."/>
            <person name="Manny A.R."/>
            <person name="Major K.M."/>
            <person name="Lambert F.N."/>
            <person name="Vulpe C.D."/>
            <person name="Tuck P."/>
            <person name="Blalock B.J."/>
            <person name="Lin Y.Y."/>
            <person name="Smith M.E."/>
            <person name="Ochoa-Acuna H."/>
            <person name="Chen M.M."/>
            <person name="Childers C.P."/>
            <person name="Qu J."/>
            <person name="Dugan S."/>
            <person name="Lee S.L."/>
            <person name="Chao H."/>
            <person name="Dinh H."/>
            <person name="Han Y."/>
            <person name="Doddapaneni H."/>
            <person name="Worley K.C."/>
            <person name="Muzny D.M."/>
            <person name="Gibbs R.A."/>
            <person name="Richards S."/>
        </authorList>
    </citation>
    <scope>NUCLEOTIDE SEQUENCE</scope>
    <source>
        <strain evidence="5">HAZT.00-mixed</strain>
        <tissue evidence="5">Whole organism</tissue>
    </source>
</reference>
<evidence type="ECO:0000256" key="3">
    <source>
        <dbReference type="ARBA" id="ARBA00023319"/>
    </source>
</evidence>
<reference evidence="5" key="1">
    <citation type="submission" date="2014-08" db="EMBL/GenBank/DDBJ databases">
        <authorList>
            <person name="Murali S."/>
            <person name="Richards S."/>
            <person name="Bandaranaike D."/>
            <person name="Bellair M."/>
            <person name="Blankenburg K."/>
            <person name="Chao H."/>
            <person name="Dinh H."/>
            <person name="Doddapaneni H."/>
            <person name="Dugan-Rocha S."/>
            <person name="Elkadiri S."/>
            <person name="Gnanaolivu R."/>
            <person name="Hughes D."/>
            <person name="Lee S."/>
            <person name="Li M."/>
            <person name="Ming W."/>
            <person name="Munidasa M."/>
            <person name="Muniz J."/>
            <person name="Nguyen L."/>
            <person name="Osuji N."/>
            <person name="Pu L.-L."/>
            <person name="Puazo M."/>
            <person name="Skinner E."/>
            <person name="Qu C."/>
            <person name="Quiroz J."/>
            <person name="Raj R."/>
            <person name="Weissenberger G."/>
            <person name="Xin Y."/>
            <person name="Zou X."/>
            <person name="Han Y."/>
            <person name="Worley K."/>
            <person name="Muzny D."/>
            <person name="Gibbs R."/>
        </authorList>
    </citation>
    <scope>NUCLEOTIDE SEQUENCE</scope>
    <source>
        <strain evidence="5">HAZT.00-mixed</strain>
        <tissue evidence="5">Whole organism</tissue>
    </source>
</reference>
<evidence type="ECO:0000256" key="1">
    <source>
        <dbReference type="ARBA" id="ARBA00022737"/>
    </source>
</evidence>
<dbReference type="Gene3D" id="2.60.40.10">
    <property type="entry name" value="Immunoglobulins"/>
    <property type="match status" value="1"/>
</dbReference>
<feature type="domain" description="Immunoglobulin-like beta-sandwich" evidence="4">
    <location>
        <begin position="25"/>
        <end position="84"/>
    </location>
</feature>
<dbReference type="PANTHER" id="PTHR12231:SF105">
    <property type="entry name" value="LACHESIN-LIKE PROTEIN"/>
    <property type="match status" value="1"/>
</dbReference>
<name>A0A6A0HCQ0_HYAAZ</name>
<evidence type="ECO:0000259" key="4">
    <source>
        <dbReference type="Pfam" id="PF00047"/>
    </source>
</evidence>
<keyword evidence="2" id="KW-1015">Disulfide bond</keyword>
<dbReference type="SUPFAM" id="SSF48726">
    <property type="entry name" value="Immunoglobulin"/>
    <property type="match status" value="1"/>
</dbReference>
<gene>
    <name evidence="5" type="ORF">HAZT_HAZT002805</name>
</gene>
<dbReference type="EMBL" id="JQDR03001345">
    <property type="protein sequence ID" value="KAA0203560.1"/>
    <property type="molecule type" value="Genomic_DNA"/>
</dbReference>
<dbReference type="InterPro" id="IPR051170">
    <property type="entry name" value="Neural/epithelial_adhesion"/>
</dbReference>
<dbReference type="Pfam" id="PF00047">
    <property type="entry name" value="ig"/>
    <property type="match status" value="1"/>
</dbReference>
<evidence type="ECO:0000313" key="5">
    <source>
        <dbReference type="EMBL" id="KAA0203560.1"/>
    </source>
</evidence>
<dbReference type="PANTHER" id="PTHR12231">
    <property type="entry name" value="CTX-RELATED TYPE I TRANSMEMBRANE PROTEIN"/>
    <property type="match status" value="1"/>
</dbReference>
<dbReference type="AlphaFoldDB" id="A0A6A0HCQ0"/>
<accession>A0A6A0HCQ0</accession>
<keyword evidence="3" id="KW-0393">Immunoglobulin domain</keyword>
<dbReference type="InterPro" id="IPR013783">
    <property type="entry name" value="Ig-like_fold"/>
</dbReference>
<dbReference type="InterPro" id="IPR036179">
    <property type="entry name" value="Ig-like_dom_sf"/>
</dbReference>
<keyword evidence="1" id="KW-0677">Repeat</keyword>
<dbReference type="InterPro" id="IPR013151">
    <property type="entry name" value="Immunoglobulin_dom"/>
</dbReference>
<dbReference type="Proteomes" id="UP000711488">
    <property type="component" value="Unassembled WGS sequence"/>
</dbReference>
<comment type="caution">
    <text evidence="5">The sequence shown here is derived from an EMBL/GenBank/DDBJ whole genome shotgun (WGS) entry which is preliminary data.</text>
</comment>
<reference evidence="5" key="3">
    <citation type="submission" date="2019-06" db="EMBL/GenBank/DDBJ databases">
        <authorList>
            <person name="Poynton C."/>
            <person name="Hasenbein S."/>
            <person name="Benoit J.B."/>
            <person name="Sepulveda M.S."/>
            <person name="Poelchau M.F."/>
            <person name="Murali S.C."/>
            <person name="Chen S."/>
            <person name="Glastad K.M."/>
            <person name="Werren J.H."/>
            <person name="Vineis J.H."/>
            <person name="Bowen J.L."/>
            <person name="Friedrich M."/>
            <person name="Jones J."/>
            <person name="Robertson H.M."/>
            <person name="Feyereisen R."/>
            <person name="Mechler-Hickson A."/>
            <person name="Mathers N."/>
            <person name="Lee C.E."/>
            <person name="Colbourne J.K."/>
            <person name="Biales A."/>
            <person name="Johnston J.S."/>
            <person name="Wellborn G.A."/>
            <person name="Rosendale A.J."/>
            <person name="Cridge A.G."/>
            <person name="Munoz-Torres M.C."/>
            <person name="Bain P.A."/>
            <person name="Manny A.R."/>
            <person name="Major K.M."/>
            <person name="Lambert F.N."/>
            <person name="Vulpe C.D."/>
            <person name="Tuck P."/>
            <person name="Blalock B.J."/>
            <person name="Lin Y.-Y."/>
            <person name="Smith M.E."/>
            <person name="Ochoa-Acuna H."/>
            <person name="Chen M.-J.M."/>
            <person name="Childers C.P."/>
            <person name="Qu J."/>
            <person name="Dugan S."/>
            <person name="Lee S.L."/>
            <person name="Chao H."/>
            <person name="Dinh H."/>
            <person name="Han Y."/>
            <person name="Doddapaneni H."/>
            <person name="Worley K.C."/>
            <person name="Muzny D.M."/>
            <person name="Gibbs R.A."/>
            <person name="Richards S."/>
        </authorList>
    </citation>
    <scope>NUCLEOTIDE SEQUENCE</scope>
    <source>
        <strain evidence="5">HAZT.00-mixed</strain>
        <tissue evidence="5">Whole organism</tissue>
    </source>
</reference>